<dbReference type="GO" id="GO:0000381">
    <property type="term" value="P:regulation of alternative mRNA splicing, via spliceosome"/>
    <property type="evidence" value="ECO:0007669"/>
    <property type="project" value="TreeGrafter"/>
</dbReference>
<feature type="region of interest" description="Disordered" evidence="1">
    <location>
        <begin position="409"/>
        <end position="584"/>
    </location>
</feature>
<dbReference type="EMBL" id="JAULSO010000001">
    <property type="protein sequence ID" value="KAK3692303.1"/>
    <property type="molecule type" value="Genomic_DNA"/>
</dbReference>
<keyword evidence="4" id="KW-1185">Reference proteome</keyword>
<feature type="compositionally biased region" description="Low complexity" evidence="1">
    <location>
        <begin position="800"/>
        <end position="813"/>
    </location>
</feature>
<feature type="domain" description="YTH" evidence="2">
    <location>
        <begin position="615"/>
        <end position="749"/>
    </location>
</feature>
<protein>
    <submittedName>
        <fullName evidence="3">YT521-B-like domain-containing protein</fullName>
    </submittedName>
</protein>
<feature type="compositionally biased region" description="Basic and acidic residues" evidence="1">
    <location>
        <begin position="541"/>
        <end position="558"/>
    </location>
</feature>
<dbReference type="PANTHER" id="PTHR12357">
    <property type="entry name" value="YTH YT521-B HOMOLOGY DOMAIN-CONTAINING"/>
    <property type="match status" value="1"/>
</dbReference>
<organism evidence="3 4">
    <name type="scientific">Podospora appendiculata</name>
    <dbReference type="NCBI Taxonomy" id="314037"/>
    <lineage>
        <taxon>Eukaryota</taxon>
        <taxon>Fungi</taxon>
        <taxon>Dikarya</taxon>
        <taxon>Ascomycota</taxon>
        <taxon>Pezizomycotina</taxon>
        <taxon>Sordariomycetes</taxon>
        <taxon>Sordariomycetidae</taxon>
        <taxon>Sordariales</taxon>
        <taxon>Podosporaceae</taxon>
        <taxon>Podospora</taxon>
    </lineage>
</organism>
<feature type="compositionally biased region" description="Basic and acidic residues" evidence="1">
    <location>
        <begin position="485"/>
        <end position="504"/>
    </location>
</feature>
<feature type="compositionally biased region" description="Basic and acidic residues" evidence="1">
    <location>
        <begin position="569"/>
        <end position="584"/>
    </location>
</feature>
<dbReference type="GO" id="GO:0000398">
    <property type="term" value="P:mRNA splicing, via spliceosome"/>
    <property type="evidence" value="ECO:0007669"/>
    <property type="project" value="TreeGrafter"/>
</dbReference>
<feature type="compositionally biased region" description="Gly residues" evidence="1">
    <location>
        <begin position="789"/>
        <end position="799"/>
    </location>
</feature>
<evidence type="ECO:0000256" key="1">
    <source>
        <dbReference type="SAM" id="MobiDB-lite"/>
    </source>
</evidence>
<feature type="region of interest" description="Disordered" evidence="1">
    <location>
        <begin position="756"/>
        <end position="828"/>
    </location>
</feature>
<feature type="region of interest" description="Disordered" evidence="1">
    <location>
        <begin position="25"/>
        <end position="345"/>
    </location>
</feature>
<sequence>MPSPPQSVKLDLDARAAVLKEKLLKSRSQSQAARLNSNSPANEPEPKAKAAPNASRLGGLDPGPLPLERGKPPPSQFVPHQMPRPPPQTSVPADANDIAALITSISSTTRDNETSSSSNSSMIKQQAKAADKQTNVPQYANPQTAASSPLVSAPAQPQLYNEIQPTTPQGRPGGNPPVGSSKLRTPSHHQPASPSSGEEGEITSEGDGSGSKRDSSSTDKHETSRALGLSEHKPNGPASSASAAMNKPYEAPSGGNNQSPIDLSRPGPKSREQSYRPAATIALRTAAQTYTTADRQKLANGGGNGKVERTTNVENGNRGQGAPPNTQTDVRPTSTSTYTSTDTLSRAIEHDQDLRDWLVMTDYHDVEARNRKLERHRKAKALAAEKERIEAEQRKLIEEEELELGFRRAPVATPSAAPTPTTVSAVTPLPSKPATEPKEFFRNSFTKRNFEENSDKGLGRPEKQLRMDDRFSRPEEIGLGIGEGSYRERDGRPTSRPDMSDARPRPQSRGTSPRRGPSPRRGFSPRRGPSPRRNPYPSSPPRRDYRRSPPPRPRDFSPHRAAHPTGPRFRPEHEGGRDEDRFQRQDAYRNDIARRRDPAQFLPTARFDLGGKGDTRFFIVKSFNEDNVLKCMEDGVWATQTKNGQLLTTAFANCQNVILFFSINKSRAFQGFARMATTPSPDTPRPKWMNGIHWDTSPPFRVEWLSKVPVEFFRIGHLKNSYNENMPVLVGKDGQEIEEKCGRELLVEMQAYADERADGDGGMRNPHASHGPAPVPRGPHGGGKKGKWQGNGHGRGQGSGQFHAHPHPYAQPQAPSPGPSNVKMEEDW</sequence>
<reference evidence="3" key="2">
    <citation type="submission" date="2023-06" db="EMBL/GenBank/DDBJ databases">
        <authorList>
            <consortium name="Lawrence Berkeley National Laboratory"/>
            <person name="Haridas S."/>
            <person name="Hensen N."/>
            <person name="Bonometti L."/>
            <person name="Westerberg I."/>
            <person name="Brannstrom I.O."/>
            <person name="Guillou S."/>
            <person name="Cros-Aarteil S."/>
            <person name="Calhoun S."/>
            <person name="Kuo A."/>
            <person name="Mondo S."/>
            <person name="Pangilinan J."/>
            <person name="Riley R."/>
            <person name="Labutti K."/>
            <person name="Andreopoulos B."/>
            <person name="Lipzen A."/>
            <person name="Chen C."/>
            <person name="Yanf M."/>
            <person name="Daum C."/>
            <person name="Ng V."/>
            <person name="Clum A."/>
            <person name="Steindorff A."/>
            <person name="Ohm R."/>
            <person name="Martin F."/>
            <person name="Silar P."/>
            <person name="Natvig D."/>
            <person name="Lalanne C."/>
            <person name="Gautier V."/>
            <person name="Ament-Velasquez S.L."/>
            <person name="Kruys A."/>
            <person name="Hutchinson M.I."/>
            <person name="Powell A.J."/>
            <person name="Barry K."/>
            <person name="Miller A.N."/>
            <person name="Grigoriev I.V."/>
            <person name="Debuchy R."/>
            <person name="Gladieux P."/>
            <person name="Thoren M.H."/>
            <person name="Johannesson H."/>
        </authorList>
    </citation>
    <scope>NUCLEOTIDE SEQUENCE</scope>
    <source>
        <strain evidence="3">CBS 314.62</strain>
    </source>
</reference>
<dbReference type="Gene3D" id="3.10.590.10">
    <property type="entry name" value="ph1033 like domains"/>
    <property type="match status" value="1"/>
</dbReference>
<reference evidence="3" key="1">
    <citation type="journal article" date="2023" name="Mol. Phylogenet. Evol.">
        <title>Genome-scale phylogeny and comparative genomics of the fungal order Sordariales.</title>
        <authorList>
            <person name="Hensen N."/>
            <person name="Bonometti L."/>
            <person name="Westerberg I."/>
            <person name="Brannstrom I.O."/>
            <person name="Guillou S."/>
            <person name="Cros-Aarteil S."/>
            <person name="Calhoun S."/>
            <person name="Haridas S."/>
            <person name="Kuo A."/>
            <person name="Mondo S."/>
            <person name="Pangilinan J."/>
            <person name="Riley R."/>
            <person name="LaButti K."/>
            <person name="Andreopoulos B."/>
            <person name="Lipzen A."/>
            <person name="Chen C."/>
            <person name="Yan M."/>
            <person name="Daum C."/>
            <person name="Ng V."/>
            <person name="Clum A."/>
            <person name="Steindorff A."/>
            <person name="Ohm R.A."/>
            <person name="Martin F."/>
            <person name="Silar P."/>
            <person name="Natvig D.O."/>
            <person name="Lalanne C."/>
            <person name="Gautier V."/>
            <person name="Ament-Velasquez S.L."/>
            <person name="Kruys A."/>
            <person name="Hutchinson M.I."/>
            <person name="Powell A.J."/>
            <person name="Barry K."/>
            <person name="Miller A.N."/>
            <person name="Grigoriev I.V."/>
            <person name="Debuchy R."/>
            <person name="Gladieux P."/>
            <person name="Hiltunen Thoren M."/>
            <person name="Johannesson H."/>
        </authorList>
    </citation>
    <scope>NUCLEOTIDE SEQUENCE</scope>
    <source>
        <strain evidence="3">CBS 314.62</strain>
    </source>
</reference>
<dbReference type="PANTHER" id="PTHR12357:SF3">
    <property type="entry name" value="YTH DOMAIN-CONTAINING PROTEIN 1"/>
    <property type="match status" value="1"/>
</dbReference>
<feature type="compositionally biased region" description="Polar residues" evidence="1">
    <location>
        <begin position="182"/>
        <end position="192"/>
    </location>
</feature>
<evidence type="ECO:0000259" key="2">
    <source>
        <dbReference type="PROSITE" id="PS50882"/>
    </source>
</evidence>
<dbReference type="CDD" id="cd21134">
    <property type="entry name" value="YTH"/>
    <property type="match status" value="1"/>
</dbReference>
<feature type="compositionally biased region" description="Low complexity" evidence="1">
    <location>
        <begin position="49"/>
        <end position="59"/>
    </location>
</feature>
<gene>
    <name evidence="3" type="ORF">B0T22DRAFT_446957</name>
</gene>
<feature type="compositionally biased region" description="Low complexity" evidence="1">
    <location>
        <begin position="505"/>
        <end position="531"/>
    </location>
</feature>
<dbReference type="GO" id="GO:1990247">
    <property type="term" value="F:N6-methyladenosine-containing RNA reader activity"/>
    <property type="evidence" value="ECO:0007669"/>
    <property type="project" value="TreeGrafter"/>
</dbReference>
<feature type="compositionally biased region" description="Low complexity" evidence="1">
    <location>
        <begin position="409"/>
        <end position="428"/>
    </location>
</feature>
<feature type="compositionally biased region" description="Low complexity" evidence="1">
    <location>
        <begin position="106"/>
        <end position="121"/>
    </location>
</feature>
<evidence type="ECO:0000313" key="3">
    <source>
        <dbReference type="EMBL" id="KAK3692303.1"/>
    </source>
</evidence>
<dbReference type="InterPro" id="IPR007275">
    <property type="entry name" value="YTH_domain"/>
</dbReference>
<comment type="caution">
    <text evidence="3">The sequence shown here is derived from an EMBL/GenBank/DDBJ whole genome shotgun (WGS) entry which is preliminary data.</text>
</comment>
<feature type="compositionally biased region" description="Low complexity" evidence="1">
    <location>
        <begin position="333"/>
        <end position="345"/>
    </location>
</feature>
<evidence type="ECO:0000313" key="4">
    <source>
        <dbReference type="Proteomes" id="UP001270362"/>
    </source>
</evidence>
<dbReference type="InterPro" id="IPR045168">
    <property type="entry name" value="YTH_prot"/>
</dbReference>
<dbReference type="GO" id="GO:0003729">
    <property type="term" value="F:mRNA binding"/>
    <property type="evidence" value="ECO:0007669"/>
    <property type="project" value="TreeGrafter"/>
</dbReference>
<feature type="compositionally biased region" description="Polar residues" evidence="1">
    <location>
        <begin position="26"/>
        <end position="39"/>
    </location>
</feature>
<feature type="compositionally biased region" description="Polar residues" evidence="1">
    <location>
        <begin position="312"/>
        <end position="332"/>
    </location>
</feature>
<feature type="compositionally biased region" description="Basic and acidic residues" evidence="1">
    <location>
        <begin position="210"/>
        <end position="234"/>
    </location>
</feature>
<proteinExistence type="predicted"/>
<dbReference type="Pfam" id="PF04146">
    <property type="entry name" value="YTH"/>
    <property type="match status" value="1"/>
</dbReference>
<dbReference type="GO" id="GO:0005654">
    <property type="term" value="C:nucleoplasm"/>
    <property type="evidence" value="ECO:0007669"/>
    <property type="project" value="TreeGrafter"/>
</dbReference>
<dbReference type="Proteomes" id="UP001270362">
    <property type="component" value="Unassembled WGS sequence"/>
</dbReference>
<feature type="compositionally biased region" description="Basic and acidic residues" evidence="1">
    <location>
        <begin position="448"/>
        <end position="476"/>
    </location>
</feature>
<feature type="compositionally biased region" description="Polar residues" evidence="1">
    <location>
        <begin position="158"/>
        <end position="169"/>
    </location>
</feature>
<dbReference type="PROSITE" id="PS50882">
    <property type="entry name" value="YTH"/>
    <property type="match status" value="1"/>
</dbReference>
<name>A0AAE1CFH3_9PEZI</name>
<dbReference type="AlphaFoldDB" id="A0AAE1CFH3"/>
<feature type="compositionally biased region" description="Polar residues" evidence="1">
    <location>
        <begin position="132"/>
        <end position="150"/>
    </location>
</feature>
<feature type="compositionally biased region" description="Pro residues" evidence="1">
    <location>
        <begin position="72"/>
        <end position="89"/>
    </location>
</feature>
<accession>A0AAE1CFH3</accession>